<sequence length="105" mass="11690">MTTPNPITRPCACASYSVLIKVSESTAESIWQQKTTECRDTTQSTYAQGHDAKLKKFLVWAGIEGHPVRRTQGEVVIGRDALRWAAELNWADDVRERVEKGKSGA</sequence>
<organism evidence="1">
    <name type="scientific">Streptomyces sp. CMC78</name>
    <dbReference type="NCBI Taxonomy" id="3231512"/>
    <lineage>
        <taxon>Bacteria</taxon>
        <taxon>Bacillati</taxon>
        <taxon>Actinomycetota</taxon>
        <taxon>Actinomycetes</taxon>
        <taxon>Kitasatosporales</taxon>
        <taxon>Streptomycetaceae</taxon>
        <taxon>Streptomyces</taxon>
    </lineage>
</organism>
<protein>
    <recommendedName>
        <fullName evidence="2">Integrase</fullName>
    </recommendedName>
</protein>
<accession>A0AB33KCS3</accession>
<reference evidence="1" key="1">
    <citation type="submission" date="2024-07" db="EMBL/GenBank/DDBJ databases">
        <title>Complete genome sequences of cellulolytic bacteria, Kitasatospora sp. CMC57 and Streptomyces sp. CMC78, isolated from Japanese agricultural soil.</title>
        <authorList>
            <person name="Hashimoto T."/>
            <person name="Ito M."/>
            <person name="Iwamoto M."/>
            <person name="Fukahori D."/>
            <person name="Shoda T."/>
            <person name="Sakoda M."/>
            <person name="Morohoshi T."/>
            <person name="Mitsuboshi M."/>
            <person name="Nishizawa T."/>
        </authorList>
    </citation>
    <scope>NUCLEOTIDE SEQUENCE</scope>
    <source>
        <strain evidence="1">CMC78</strain>
    </source>
</reference>
<dbReference type="EMBL" id="AP035884">
    <property type="protein sequence ID" value="BFP51443.1"/>
    <property type="molecule type" value="Genomic_DNA"/>
</dbReference>
<dbReference type="KEGG" id="stcm:SCMC78_12500"/>
<gene>
    <name evidence="1" type="ORF">SCMC78_12500</name>
</gene>
<evidence type="ECO:0000313" key="1">
    <source>
        <dbReference type="EMBL" id="BFP51443.1"/>
    </source>
</evidence>
<dbReference type="AlphaFoldDB" id="A0AB33KCS3"/>
<evidence type="ECO:0008006" key="2">
    <source>
        <dbReference type="Google" id="ProtNLM"/>
    </source>
</evidence>
<proteinExistence type="predicted"/>
<name>A0AB33KCS3_9ACTN</name>
<dbReference type="RefSeq" id="WP_351446616.1">
    <property type="nucleotide sequence ID" value="NZ_AP035884.1"/>
</dbReference>